<dbReference type="SUPFAM" id="SSF46785">
    <property type="entry name" value="Winged helix' DNA-binding domain"/>
    <property type="match status" value="1"/>
</dbReference>
<dbReference type="Pfam" id="PF01978">
    <property type="entry name" value="TrmB"/>
    <property type="match status" value="1"/>
</dbReference>
<dbReference type="InterPro" id="IPR051797">
    <property type="entry name" value="TrmB-like"/>
</dbReference>
<sequence length="282" mass="32022">MEISVNTMQLGTYPVDKNNFEQVRDALVSFGLTPNQSKVFFYLGKIGAKTASDIAKAVNIPRSETYHLLTALQNKGIVEASFQHPIQFTALSIKNAVNLLISTETERLNKLKKAGPELEEIWEKIPGATLNEEEEGEEKFKVLQGGNQVNSKIFDMILNAKKECRILGSEKDFIKFYHANFLDALEEQKIDYKLLTSITKKSNGIFDEIDKTKIKKLCSSVKENLCFLIKDDDEVLFFIKNEGNNKEMRAIWTNSETIIYSKALLFNSIWSKTELGGEVFNE</sequence>
<dbReference type="InterPro" id="IPR002831">
    <property type="entry name" value="Tscrpt_reg_TrmB_N"/>
</dbReference>
<dbReference type="GeneID" id="13696861"/>
<evidence type="ECO:0000313" key="3">
    <source>
        <dbReference type="Proteomes" id="UP000006100"/>
    </source>
</evidence>
<dbReference type="PANTHER" id="PTHR34293">
    <property type="entry name" value="HTH-TYPE TRANSCRIPTIONAL REGULATOR TRMBL2"/>
    <property type="match status" value="1"/>
</dbReference>
<name>K0BCX8_9ARCH</name>
<dbReference type="PANTHER" id="PTHR34293:SF1">
    <property type="entry name" value="HTH-TYPE TRANSCRIPTIONAL REGULATOR TRMBL2"/>
    <property type="match status" value="1"/>
</dbReference>
<gene>
    <name evidence="2" type="ORF">NSED_05330</name>
</gene>
<proteinExistence type="predicted"/>
<keyword evidence="3" id="KW-1185">Reference proteome</keyword>
<evidence type="ECO:0000313" key="2">
    <source>
        <dbReference type="EMBL" id="AFS82870.1"/>
    </source>
</evidence>
<dbReference type="PATRIC" id="fig|1229909.8.peg.1165"/>
<protein>
    <submittedName>
        <fullName evidence="2">Transcriptional regulator TrmB</fullName>
    </submittedName>
</protein>
<dbReference type="InterPro" id="IPR036388">
    <property type="entry name" value="WH-like_DNA-bd_sf"/>
</dbReference>
<dbReference type="Gene3D" id="1.10.10.10">
    <property type="entry name" value="Winged helix-like DNA-binding domain superfamily/Winged helix DNA-binding domain"/>
    <property type="match status" value="1"/>
</dbReference>
<reference evidence="2 3" key="1">
    <citation type="journal article" date="2012" name="J. Bacteriol.">
        <title>Draft Genome Sequence of an Ammonia-Oxidizing Archaeon, "Candidatus Nitrosopumilus sediminis" AR2, from Svalbard in the Arctic Circle.</title>
        <authorList>
            <person name="Park S.J."/>
            <person name="Kim J.G."/>
            <person name="Jung M.Y."/>
            <person name="Kim S.J."/>
            <person name="Cha I.T."/>
            <person name="Ghai R."/>
            <person name="Martin-Cuadrado A.B."/>
            <person name="Rodriguez-Valera F."/>
            <person name="Rhee S.K."/>
        </authorList>
    </citation>
    <scope>NUCLEOTIDE SEQUENCE [LARGE SCALE GENOMIC DNA]</scope>
    <source>
        <strain evidence="2 3">AR2</strain>
    </source>
</reference>
<dbReference type="EMBL" id="CP003843">
    <property type="protein sequence ID" value="AFS82870.1"/>
    <property type="molecule type" value="Genomic_DNA"/>
</dbReference>
<accession>K0BCX8</accession>
<dbReference type="STRING" id="1229909.NSED_05330"/>
<dbReference type="RefSeq" id="WP_014965241.1">
    <property type="nucleotide sequence ID" value="NC_018656.1"/>
</dbReference>
<feature type="domain" description="Transcription regulator TrmB N-terminal" evidence="1">
    <location>
        <begin position="29"/>
        <end position="92"/>
    </location>
</feature>
<evidence type="ECO:0000259" key="1">
    <source>
        <dbReference type="Pfam" id="PF01978"/>
    </source>
</evidence>
<dbReference type="AlphaFoldDB" id="K0BCX8"/>
<dbReference type="KEGG" id="nir:NSED_05330"/>
<organism evidence="2 3">
    <name type="scientific">Candidatus Nitrosopumilus sediminis</name>
    <dbReference type="NCBI Taxonomy" id="1229909"/>
    <lineage>
        <taxon>Archaea</taxon>
        <taxon>Nitrososphaerota</taxon>
        <taxon>Nitrososphaeria</taxon>
        <taxon>Nitrosopumilales</taxon>
        <taxon>Nitrosopumilaceae</taxon>
        <taxon>Nitrosopumilus</taxon>
    </lineage>
</organism>
<dbReference type="InterPro" id="IPR036390">
    <property type="entry name" value="WH_DNA-bd_sf"/>
</dbReference>
<dbReference type="eggNOG" id="arCOG02037">
    <property type="taxonomic scope" value="Archaea"/>
</dbReference>
<dbReference type="Proteomes" id="UP000006100">
    <property type="component" value="Chromosome"/>
</dbReference>
<dbReference type="OrthoDB" id="4527at2157"/>
<dbReference type="HOGENOM" id="CLU_982175_0_0_2"/>